<dbReference type="EMBL" id="QWKH01000049">
    <property type="protein sequence ID" value="NBI34837.1"/>
    <property type="molecule type" value="Genomic_DNA"/>
</dbReference>
<protein>
    <submittedName>
        <fullName evidence="1">Uncharacterized protein</fullName>
    </submittedName>
</protein>
<reference evidence="1" key="1">
    <citation type="submission" date="2018-08" db="EMBL/GenBank/DDBJ databases">
        <title>Murine metabolic-syndrome-specific gut microbial biobank.</title>
        <authorList>
            <person name="Liu C."/>
        </authorList>
    </citation>
    <scope>NUCLEOTIDE SEQUENCE [LARGE SCALE GENOMIC DNA]</scope>
    <source>
        <strain evidence="1">Z82</strain>
    </source>
</reference>
<organism evidence="1">
    <name type="scientific">Muribaculaceae bacterium Z82</name>
    <dbReference type="NCBI Taxonomy" id="2304548"/>
    <lineage>
        <taxon>Bacteria</taxon>
        <taxon>Pseudomonadati</taxon>
        <taxon>Bacteroidota</taxon>
        <taxon>Bacteroidia</taxon>
        <taxon>Bacteroidales</taxon>
        <taxon>Muribaculaceae</taxon>
    </lineage>
</organism>
<gene>
    <name evidence="1" type="ORF">D1639_07300</name>
</gene>
<name>A0A7C9JS44_9BACT</name>
<proteinExistence type="predicted"/>
<comment type="caution">
    <text evidence="1">The sequence shown here is derived from an EMBL/GenBank/DDBJ whole genome shotgun (WGS) entry which is preliminary data.</text>
</comment>
<evidence type="ECO:0000313" key="1">
    <source>
        <dbReference type="EMBL" id="NBI34837.1"/>
    </source>
</evidence>
<sequence length="213" mass="23533">MILALLFVAFCLAACDPDVRKDPSNEKPVIYLYPEQASVIDVTLEVEESLSCVYPAFASAQPTDTGGTWRVFAQPDGTLTDLSSGRELGYLFWEGDAGFSPDFSQGFCVSGDDMRAFLEDALSKLGLTDREAADFITYWLPRMQENPYNLVSFQGDAYARVACLGIDPEPDTVIRVQMAWRPLEVPVQIEPQELTAPARNGFTVVEWGGTQVE</sequence>
<accession>A0A7C9JS44</accession>
<dbReference type="AlphaFoldDB" id="A0A7C9JS44"/>